<keyword evidence="3" id="KW-0201">Cytochrome c-type biogenesis</keyword>
<feature type="transmembrane region" description="Helical" evidence="6">
    <location>
        <begin position="487"/>
        <end position="504"/>
    </location>
</feature>
<feature type="transmembrane region" description="Helical" evidence="6">
    <location>
        <begin position="309"/>
        <end position="329"/>
    </location>
</feature>
<dbReference type="Gene3D" id="3.40.30.10">
    <property type="entry name" value="Glutaredoxin"/>
    <property type="match status" value="1"/>
</dbReference>
<feature type="signal peptide" evidence="7">
    <location>
        <begin position="1"/>
        <end position="18"/>
    </location>
</feature>
<feature type="transmembrane region" description="Helical" evidence="6">
    <location>
        <begin position="427"/>
        <end position="450"/>
    </location>
</feature>
<evidence type="ECO:0000313" key="11">
    <source>
        <dbReference type="Proteomes" id="UP000318710"/>
    </source>
</evidence>
<feature type="transmembrane region" description="Helical" evidence="6">
    <location>
        <begin position="262"/>
        <end position="288"/>
    </location>
</feature>
<name>A0A520N4C5_9GAMM</name>
<evidence type="ECO:0000313" key="10">
    <source>
        <dbReference type="EMBL" id="RZO28328.1"/>
    </source>
</evidence>
<evidence type="ECO:0000259" key="8">
    <source>
        <dbReference type="Pfam" id="PF02683"/>
    </source>
</evidence>
<feature type="transmembrane region" description="Helical" evidence="6">
    <location>
        <begin position="462"/>
        <end position="481"/>
    </location>
</feature>
<evidence type="ECO:0000256" key="5">
    <source>
        <dbReference type="ARBA" id="ARBA00023136"/>
    </source>
</evidence>
<proteinExistence type="predicted"/>
<dbReference type="PANTHER" id="PTHR32234:SF3">
    <property type="entry name" value="SUPPRESSION OF COPPER SENSITIVITY PROTEIN"/>
    <property type="match status" value="1"/>
</dbReference>
<dbReference type="InterPro" id="IPR028250">
    <property type="entry name" value="DsbDN"/>
</dbReference>
<dbReference type="EMBL" id="SHBF01000003">
    <property type="protein sequence ID" value="RZO28328.1"/>
    <property type="molecule type" value="Genomic_DNA"/>
</dbReference>
<dbReference type="InterPro" id="IPR003834">
    <property type="entry name" value="Cyt_c_assmbl_TM_dom"/>
</dbReference>
<dbReference type="GO" id="GO:0017004">
    <property type="term" value="P:cytochrome complex assembly"/>
    <property type="evidence" value="ECO:0007669"/>
    <property type="project" value="UniProtKB-KW"/>
</dbReference>
<comment type="subcellular location">
    <subcellularLocation>
        <location evidence="1">Membrane</location>
        <topology evidence="1">Multi-pass membrane protein</topology>
    </subcellularLocation>
</comment>
<accession>A0A520N4C5</accession>
<dbReference type="Pfam" id="PF02683">
    <property type="entry name" value="DsbD_TM"/>
    <property type="match status" value="1"/>
</dbReference>
<gene>
    <name evidence="10" type="ORF">EVA93_00880</name>
</gene>
<keyword evidence="7" id="KW-0732">Signal</keyword>
<evidence type="ECO:0000259" key="9">
    <source>
        <dbReference type="Pfam" id="PF11412"/>
    </source>
</evidence>
<protein>
    <submittedName>
        <fullName evidence="10">Cytochrome C biogenesis protein</fullName>
    </submittedName>
</protein>
<feature type="chain" id="PRO_5021836742" evidence="7">
    <location>
        <begin position="19"/>
        <end position="659"/>
    </location>
</feature>
<dbReference type="SUPFAM" id="SSF52833">
    <property type="entry name" value="Thioredoxin-like"/>
    <property type="match status" value="1"/>
</dbReference>
<dbReference type="Pfam" id="PF11412">
    <property type="entry name" value="DsbD_N"/>
    <property type="match status" value="1"/>
</dbReference>
<feature type="transmembrane region" description="Helical" evidence="6">
    <location>
        <begin position="511"/>
        <end position="528"/>
    </location>
</feature>
<dbReference type="PANTHER" id="PTHR32234">
    <property type="entry name" value="THIOL:DISULFIDE INTERCHANGE PROTEIN DSBD"/>
    <property type="match status" value="1"/>
</dbReference>
<keyword evidence="5 6" id="KW-0472">Membrane</keyword>
<dbReference type="InterPro" id="IPR036249">
    <property type="entry name" value="Thioredoxin-like_sf"/>
</dbReference>
<evidence type="ECO:0000256" key="4">
    <source>
        <dbReference type="ARBA" id="ARBA00022989"/>
    </source>
</evidence>
<keyword evidence="4 6" id="KW-1133">Transmembrane helix</keyword>
<sequence>MKFLKISFLLFFCLATDAVTVDTGHANVSLVKFENVKEGKSQTLIGIRMDMQENWHTYWKNPGDSGGPIKVKWSHDENIAISDLYWPTPILIPYEPLMTYGYKNFVIFPYEINNYNDQNSFIEANIDFLICDDICVPEKALIKTNLNEIKNDAELYDWFLKVPSQILPVRASLDSEFINIRFSWPFDVSSATFFIDNQEIIEHSSDQKLIKEENIYLLKIKKLDDLKSFEYLSGVLTINDNESYIIDTEIENTTENSLSISFLQALIFAFVGGLILNLMPCVFPIISLKVLSFVSMSNQSPSKIRAHSLSFCAGVMISFLLIGFAMILLKQAGLYLGWGFQLQSPLIVGLLSLLMFVIGLVLLSDINIGSSLTRLGSIGTNGSLLGSFSTGILAVIVASPCTAPFMGAALGYALIQPSGITLPVFSALGLGFAFPYFVLSALPSLINYLPKPGNWTVALKEFFAFPMFATSIWLIWVFSVQTSSKEVIFLLMTILMISLLIWIATKLKKSSYKLVIFVIAAFVIFFQFRDIPSNEIQSTNALKLESYDYVQWNKNIENKYKDINQAYLINFTAAWCITCQTNDKIALSRPNVKEYIYENNIQYIVADWTNKNDEILKTLESYNRNGVPLYIFWKPGMSESKILPAILTEQILLESFNNS</sequence>
<dbReference type="Pfam" id="PF13899">
    <property type="entry name" value="Thioredoxin_7"/>
    <property type="match status" value="1"/>
</dbReference>
<dbReference type="GO" id="GO:0016020">
    <property type="term" value="C:membrane"/>
    <property type="evidence" value="ECO:0007669"/>
    <property type="project" value="UniProtKB-SubCell"/>
</dbReference>
<feature type="domain" description="Thiol:disulfide interchange protein DsbD N-terminal" evidence="9">
    <location>
        <begin position="40"/>
        <end position="140"/>
    </location>
</feature>
<evidence type="ECO:0000256" key="1">
    <source>
        <dbReference type="ARBA" id="ARBA00004141"/>
    </source>
</evidence>
<evidence type="ECO:0000256" key="3">
    <source>
        <dbReference type="ARBA" id="ARBA00022748"/>
    </source>
</evidence>
<evidence type="ECO:0000256" key="7">
    <source>
        <dbReference type="SAM" id="SignalP"/>
    </source>
</evidence>
<comment type="caution">
    <text evidence="10">The sequence shown here is derived from an EMBL/GenBank/DDBJ whole genome shotgun (WGS) entry which is preliminary data.</text>
</comment>
<dbReference type="GO" id="GO:0045454">
    <property type="term" value="P:cell redox homeostasis"/>
    <property type="evidence" value="ECO:0007669"/>
    <property type="project" value="TreeGrafter"/>
</dbReference>
<dbReference type="GO" id="GO:0015035">
    <property type="term" value="F:protein-disulfide reductase activity"/>
    <property type="evidence" value="ECO:0007669"/>
    <property type="project" value="TreeGrafter"/>
</dbReference>
<feature type="domain" description="Cytochrome C biogenesis protein transmembrane" evidence="8">
    <location>
        <begin position="265"/>
        <end position="475"/>
    </location>
</feature>
<dbReference type="AlphaFoldDB" id="A0A520N4C5"/>
<keyword evidence="2 6" id="KW-0812">Transmembrane</keyword>
<evidence type="ECO:0000256" key="2">
    <source>
        <dbReference type="ARBA" id="ARBA00022692"/>
    </source>
</evidence>
<organism evidence="10 11">
    <name type="scientific">SAR86 cluster bacterium</name>
    <dbReference type="NCBI Taxonomy" id="2030880"/>
    <lineage>
        <taxon>Bacteria</taxon>
        <taxon>Pseudomonadati</taxon>
        <taxon>Pseudomonadota</taxon>
        <taxon>Gammaproteobacteria</taxon>
        <taxon>SAR86 cluster</taxon>
    </lineage>
</organism>
<reference evidence="10 11" key="1">
    <citation type="submission" date="2019-02" db="EMBL/GenBank/DDBJ databases">
        <title>Prokaryotic population dynamics and viral predation in marine succession experiment using metagenomics: the confinement effect.</title>
        <authorList>
            <person name="Haro-Moreno J.M."/>
            <person name="Rodriguez-Valera F."/>
            <person name="Lopez-Perez M."/>
        </authorList>
    </citation>
    <scope>NUCLEOTIDE SEQUENCE [LARGE SCALE GENOMIC DNA]</scope>
    <source>
        <strain evidence="10">MED-G160</strain>
    </source>
</reference>
<feature type="transmembrane region" description="Helical" evidence="6">
    <location>
        <begin position="384"/>
        <end position="415"/>
    </location>
</feature>
<evidence type="ECO:0000256" key="6">
    <source>
        <dbReference type="SAM" id="Phobius"/>
    </source>
</evidence>
<dbReference type="Proteomes" id="UP000318710">
    <property type="component" value="Unassembled WGS sequence"/>
</dbReference>
<feature type="transmembrane region" description="Helical" evidence="6">
    <location>
        <begin position="341"/>
        <end position="363"/>
    </location>
</feature>